<keyword evidence="7" id="KW-0862">Zinc</keyword>
<dbReference type="AlphaFoldDB" id="A0AAT9GMI6"/>
<dbReference type="Gene3D" id="3.30.479.10">
    <property type="entry name" value="6-pyruvoyl tetrahydropterin synthase/QueD"/>
    <property type="match status" value="1"/>
</dbReference>
<evidence type="ECO:0000256" key="5">
    <source>
        <dbReference type="ARBA" id="ARBA00018141"/>
    </source>
</evidence>
<evidence type="ECO:0000256" key="1">
    <source>
        <dbReference type="ARBA" id="ARBA00001947"/>
    </source>
</evidence>
<dbReference type="GO" id="GO:0046872">
    <property type="term" value="F:metal ion binding"/>
    <property type="evidence" value="ECO:0007669"/>
    <property type="project" value="UniProtKB-KW"/>
</dbReference>
<comment type="pathway">
    <text evidence="2">Purine metabolism; 7-cyano-7-deazaguanine biosynthesis.</text>
</comment>
<comment type="catalytic activity">
    <reaction evidence="10">
        <text>7,8-dihydroneopterin 3'-triphosphate + H2O = 6-carboxy-5,6,7,8-tetrahydropterin + triphosphate + acetaldehyde + 2 H(+)</text>
        <dbReference type="Rhea" id="RHEA:27966"/>
        <dbReference type="ChEBI" id="CHEBI:15343"/>
        <dbReference type="ChEBI" id="CHEBI:15377"/>
        <dbReference type="ChEBI" id="CHEBI:15378"/>
        <dbReference type="ChEBI" id="CHEBI:18036"/>
        <dbReference type="ChEBI" id="CHEBI:58462"/>
        <dbReference type="ChEBI" id="CHEBI:61032"/>
        <dbReference type="EC" id="4.1.2.50"/>
    </reaction>
</comment>
<evidence type="ECO:0000256" key="6">
    <source>
        <dbReference type="ARBA" id="ARBA00022723"/>
    </source>
</evidence>
<evidence type="ECO:0000256" key="10">
    <source>
        <dbReference type="ARBA" id="ARBA00048807"/>
    </source>
</evidence>
<proteinExistence type="inferred from homology"/>
<dbReference type="PANTHER" id="PTHR12589">
    <property type="entry name" value="PYRUVOYL TETRAHYDROBIOPTERIN SYNTHASE"/>
    <property type="match status" value="1"/>
</dbReference>
<dbReference type="RefSeq" id="WP_353549452.1">
    <property type="nucleotide sequence ID" value="NZ_AP029612.1"/>
</dbReference>
<dbReference type="SUPFAM" id="SSF55620">
    <property type="entry name" value="Tetrahydrobiopterin biosynthesis enzymes-like"/>
    <property type="match status" value="1"/>
</dbReference>
<name>A0AAT9GMI6_9BACT</name>
<evidence type="ECO:0000256" key="3">
    <source>
        <dbReference type="ARBA" id="ARBA00008900"/>
    </source>
</evidence>
<reference evidence="11" key="1">
    <citation type="submission" date="2024-02" db="EMBL/GenBank/DDBJ databases">
        <title>Sediminibacterium planktonica sp. nov. and Sediminibacterium longus sp. nov., isolated from surface lake and river water.</title>
        <authorList>
            <person name="Watanabe K."/>
            <person name="Takemine S."/>
            <person name="Ishii Y."/>
            <person name="Ogata Y."/>
            <person name="Shindo C."/>
            <person name="Suda W."/>
        </authorList>
    </citation>
    <scope>NUCLEOTIDE SEQUENCE</scope>
    <source>
        <strain evidence="11">KACHI17</strain>
    </source>
</reference>
<comment type="cofactor">
    <cofactor evidence="1">
        <name>Zn(2+)</name>
        <dbReference type="ChEBI" id="CHEBI:29105"/>
    </cofactor>
</comment>
<dbReference type="EMBL" id="AP029612">
    <property type="protein sequence ID" value="BFG71829.1"/>
    <property type="molecule type" value="Genomic_DNA"/>
</dbReference>
<evidence type="ECO:0000256" key="7">
    <source>
        <dbReference type="ARBA" id="ARBA00022833"/>
    </source>
</evidence>
<comment type="similarity">
    <text evidence="3">Belongs to the PTPS family. QueD subfamily.</text>
</comment>
<keyword evidence="8" id="KW-0456">Lyase</keyword>
<dbReference type="InterPro" id="IPR007115">
    <property type="entry name" value="6-PTP_synth/QueD"/>
</dbReference>
<evidence type="ECO:0000256" key="2">
    <source>
        <dbReference type="ARBA" id="ARBA00005061"/>
    </source>
</evidence>
<organism evidence="11">
    <name type="scientific">Sediminibacterium sp. KACHI17</name>
    <dbReference type="NCBI Taxonomy" id="1751071"/>
    <lineage>
        <taxon>Bacteria</taxon>
        <taxon>Pseudomonadati</taxon>
        <taxon>Bacteroidota</taxon>
        <taxon>Chitinophagia</taxon>
        <taxon>Chitinophagales</taxon>
        <taxon>Chitinophagaceae</taxon>
        <taxon>Sediminibacterium</taxon>
    </lineage>
</organism>
<evidence type="ECO:0000256" key="4">
    <source>
        <dbReference type="ARBA" id="ARBA00012982"/>
    </source>
</evidence>
<dbReference type="EC" id="4.1.2.50" evidence="4"/>
<accession>A0AAT9GMI6</accession>
<protein>
    <recommendedName>
        <fullName evidence="5">6-carboxy-5,6,7,8-tetrahydropterin synthase</fullName>
        <ecNumber evidence="4">4.1.2.50</ecNumber>
    </recommendedName>
    <alternativeName>
        <fullName evidence="9">Queuosine biosynthesis protein QueD</fullName>
    </alternativeName>
</protein>
<evidence type="ECO:0000256" key="9">
    <source>
        <dbReference type="ARBA" id="ARBA00031449"/>
    </source>
</evidence>
<dbReference type="FunFam" id="3.30.479.10:FF:000003">
    <property type="entry name" value="6-pyruvoyl tetrahydrobiopterin synthase"/>
    <property type="match status" value="1"/>
</dbReference>
<dbReference type="GO" id="GO:0070497">
    <property type="term" value="F:6-carboxytetrahydropterin synthase activity"/>
    <property type="evidence" value="ECO:0007669"/>
    <property type="project" value="UniProtKB-EC"/>
</dbReference>
<keyword evidence="6" id="KW-0479">Metal-binding</keyword>
<dbReference type="Pfam" id="PF01242">
    <property type="entry name" value="PTPS"/>
    <property type="match status" value="1"/>
</dbReference>
<sequence>MNRYLVPGSKWHKKMDNKVAVYRKEHFNAAHRLHNANWSAEKNKEVFGLCNNANFHGHNYELIVKVSGVPNPETGYVLDMKVLSDLIKEEVLNKFDHKNLNLDTVEFATLNPTAENIAVVIYQLLRAKLDKELDLKIRLYETERNFVEYPA</sequence>
<gene>
    <name evidence="11" type="ORF">KACHI17_27100</name>
</gene>
<dbReference type="PANTHER" id="PTHR12589:SF7">
    <property type="entry name" value="6-PYRUVOYL TETRAHYDROBIOPTERIN SYNTHASE"/>
    <property type="match status" value="1"/>
</dbReference>
<evidence type="ECO:0000256" key="8">
    <source>
        <dbReference type="ARBA" id="ARBA00023239"/>
    </source>
</evidence>
<dbReference type="InterPro" id="IPR038418">
    <property type="entry name" value="6-PTP_synth/QueD_sf"/>
</dbReference>
<evidence type="ECO:0000313" key="11">
    <source>
        <dbReference type="EMBL" id="BFG71829.1"/>
    </source>
</evidence>